<comment type="caution">
    <text evidence="2">The sequence shown here is derived from an EMBL/GenBank/DDBJ whole genome shotgun (WGS) entry which is preliminary data.</text>
</comment>
<dbReference type="InterPro" id="IPR006461">
    <property type="entry name" value="PLAC_motif_containing"/>
</dbReference>
<dbReference type="EMBL" id="JAAKFY010000025">
    <property type="protein sequence ID" value="KAF3835358.1"/>
    <property type="molecule type" value="Genomic_DNA"/>
</dbReference>
<proteinExistence type="inferred from homology"/>
<reference evidence="2 3" key="1">
    <citation type="submission" date="2020-03" db="EMBL/GenBank/DDBJ databases">
        <title>Dissostichus mawsoni Genome sequencing and assembly.</title>
        <authorList>
            <person name="Park H."/>
        </authorList>
    </citation>
    <scope>NUCLEOTIDE SEQUENCE [LARGE SCALE GENOMIC DNA]</scope>
    <source>
        <strain evidence="2">DM0001</strain>
        <tissue evidence="2">Muscle</tissue>
    </source>
</reference>
<dbReference type="OrthoDB" id="1045822at2759"/>
<evidence type="ECO:0000313" key="3">
    <source>
        <dbReference type="Proteomes" id="UP000518266"/>
    </source>
</evidence>
<dbReference type="Proteomes" id="UP000518266">
    <property type="component" value="Unassembled WGS sequence"/>
</dbReference>
<evidence type="ECO:0000256" key="1">
    <source>
        <dbReference type="ARBA" id="ARBA00009024"/>
    </source>
</evidence>
<protein>
    <submittedName>
        <fullName evidence="2">Uncharacterized protein</fullName>
    </submittedName>
</protein>
<dbReference type="PANTHER" id="PTHR15907">
    <property type="entry name" value="DUF614 FAMILY PROTEIN-RELATED"/>
    <property type="match status" value="1"/>
</dbReference>
<sequence length="265" mass="30334">MNFQHNVYFFGSLCNDIAVCCFCLWCSWCQMHRELKHRNKEPNVIVVQNQPVVQMQGSLFTVFGESFPTTMAGEPEKAWSSALLDCFEDMNTCCYGFWCGPCLACTVSGRFGENYCFPLCDIVPLCTSAMIGIPICVPPAALSTRAAMRNRYHIRGSLCDDVAVACFCQWCAWCQMHRELKYRNINPVVINMQHQTVVQIQNQNIPQMQNQYIPQMQNQNMPQMQNQYMPQMQNQYMPQMQPVFVTTAQPQPVGSQNPPAYNMSP</sequence>
<comment type="similarity">
    <text evidence="1">Belongs to the cornifelin family.</text>
</comment>
<name>A0A7J5XGM1_DISMA</name>
<evidence type="ECO:0000313" key="2">
    <source>
        <dbReference type="EMBL" id="KAF3835358.1"/>
    </source>
</evidence>
<organism evidence="2 3">
    <name type="scientific">Dissostichus mawsoni</name>
    <name type="common">Antarctic cod</name>
    <dbReference type="NCBI Taxonomy" id="36200"/>
    <lineage>
        <taxon>Eukaryota</taxon>
        <taxon>Metazoa</taxon>
        <taxon>Chordata</taxon>
        <taxon>Craniata</taxon>
        <taxon>Vertebrata</taxon>
        <taxon>Euteleostomi</taxon>
        <taxon>Actinopterygii</taxon>
        <taxon>Neopterygii</taxon>
        <taxon>Teleostei</taxon>
        <taxon>Neoteleostei</taxon>
        <taxon>Acanthomorphata</taxon>
        <taxon>Eupercaria</taxon>
        <taxon>Perciformes</taxon>
        <taxon>Notothenioidei</taxon>
        <taxon>Nototheniidae</taxon>
        <taxon>Dissostichus</taxon>
    </lineage>
</organism>
<gene>
    <name evidence="2" type="ORF">F7725_027916</name>
</gene>
<dbReference type="NCBIfam" id="TIGR01571">
    <property type="entry name" value="A_thal_Cys_rich"/>
    <property type="match status" value="1"/>
</dbReference>
<accession>A0A7J5XGM1</accession>
<dbReference type="AlphaFoldDB" id="A0A7J5XGM1"/>
<keyword evidence="3" id="KW-1185">Reference proteome</keyword>
<dbReference type="Pfam" id="PF04749">
    <property type="entry name" value="PLAC8"/>
    <property type="match status" value="1"/>
</dbReference>